<protein>
    <recommendedName>
        <fullName evidence="6">Ribosome biogenesis protein WDR12 homolog</fullName>
    </recommendedName>
</protein>
<keyword evidence="1 6" id="KW-0690">Ribosome biogenesis</keyword>
<evidence type="ECO:0000313" key="10">
    <source>
        <dbReference type="Proteomes" id="UP000694843"/>
    </source>
</evidence>
<dbReference type="PROSITE" id="PS00678">
    <property type="entry name" value="WD_REPEATS_1"/>
    <property type="match status" value="1"/>
</dbReference>
<feature type="compositionally biased region" description="Polar residues" evidence="8">
    <location>
        <begin position="1"/>
        <end position="14"/>
    </location>
</feature>
<dbReference type="GO" id="GO:0005654">
    <property type="term" value="C:nucleoplasm"/>
    <property type="evidence" value="ECO:0007669"/>
    <property type="project" value="UniProtKB-SubCell"/>
</dbReference>
<keyword evidence="4" id="KW-0677">Repeat</keyword>
<feature type="repeat" description="WD" evidence="7">
    <location>
        <begin position="209"/>
        <end position="242"/>
    </location>
</feature>
<accession>A0A8B7NKS2</accession>
<dbReference type="PRINTS" id="PR00320">
    <property type="entry name" value="GPROTEINBRPT"/>
</dbReference>
<feature type="repeat" description="WD" evidence="7">
    <location>
        <begin position="152"/>
        <end position="182"/>
    </location>
</feature>
<dbReference type="Proteomes" id="UP000694843">
    <property type="component" value="Unplaced"/>
</dbReference>
<evidence type="ECO:0000256" key="8">
    <source>
        <dbReference type="SAM" id="MobiDB-lite"/>
    </source>
</evidence>
<evidence type="ECO:0000256" key="7">
    <source>
        <dbReference type="PROSITE-ProRule" id="PRU00221"/>
    </source>
</evidence>
<evidence type="ECO:0000259" key="9">
    <source>
        <dbReference type="Pfam" id="PF08154"/>
    </source>
</evidence>
<organism evidence="10 11">
    <name type="scientific">Hyalella azteca</name>
    <name type="common">Amphipod</name>
    <dbReference type="NCBI Taxonomy" id="294128"/>
    <lineage>
        <taxon>Eukaryota</taxon>
        <taxon>Metazoa</taxon>
        <taxon>Ecdysozoa</taxon>
        <taxon>Arthropoda</taxon>
        <taxon>Crustacea</taxon>
        <taxon>Multicrustacea</taxon>
        <taxon>Malacostraca</taxon>
        <taxon>Eumalacostraca</taxon>
        <taxon>Peracarida</taxon>
        <taxon>Amphipoda</taxon>
        <taxon>Senticaudata</taxon>
        <taxon>Talitrida</taxon>
        <taxon>Talitroidea</taxon>
        <taxon>Hyalellidae</taxon>
        <taxon>Hyalella</taxon>
    </lineage>
</organism>
<keyword evidence="10" id="KW-1185">Reference proteome</keyword>
<dbReference type="InterPro" id="IPR015943">
    <property type="entry name" value="WD40/YVTN_repeat-like_dom_sf"/>
</dbReference>
<proteinExistence type="inferred from homology"/>
<dbReference type="InterPro" id="IPR012972">
    <property type="entry name" value="NLE"/>
</dbReference>
<comment type="subcellular location">
    <subcellularLocation>
        <location evidence="6">Nucleus</location>
        <location evidence="6">Nucleolus</location>
    </subcellularLocation>
    <subcellularLocation>
        <location evidence="6">Nucleus</location>
        <location evidence="6">Nucleoplasm</location>
    </subcellularLocation>
</comment>
<dbReference type="SUPFAM" id="SSF50978">
    <property type="entry name" value="WD40 repeat-like"/>
    <property type="match status" value="1"/>
</dbReference>
<dbReference type="Gene3D" id="2.130.10.10">
    <property type="entry name" value="YVTN repeat-like/Quinoprotein amine dehydrogenase"/>
    <property type="match status" value="2"/>
</dbReference>
<evidence type="ECO:0000313" key="11">
    <source>
        <dbReference type="RefSeq" id="XP_018014247.1"/>
    </source>
</evidence>
<dbReference type="PROSITE" id="PS50294">
    <property type="entry name" value="WD_REPEATS_REGION"/>
    <property type="match status" value="5"/>
</dbReference>
<dbReference type="GeneID" id="108671260"/>
<dbReference type="InterPro" id="IPR028599">
    <property type="entry name" value="WDR12/Ytm1"/>
</dbReference>
<keyword evidence="3 7" id="KW-0853">WD repeat</keyword>
<feature type="repeat" description="WD" evidence="7">
    <location>
        <begin position="323"/>
        <end position="363"/>
    </location>
</feature>
<dbReference type="InterPro" id="IPR001680">
    <property type="entry name" value="WD40_rpt"/>
</dbReference>
<comment type="similarity">
    <text evidence="6">Belongs to the WD repeat WDR12/YTM1 family.</text>
</comment>
<feature type="domain" description="NLE" evidence="9">
    <location>
        <begin position="58"/>
        <end position="124"/>
    </location>
</feature>
<dbReference type="PROSITE" id="PS50082">
    <property type="entry name" value="WD_REPEATS_2"/>
    <property type="match status" value="5"/>
</dbReference>
<feature type="region of interest" description="Disordered" evidence="8">
    <location>
        <begin position="1"/>
        <end position="37"/>
    </location>
</feature>
<sequence>MSDMENNSKNNQENEPSKKRRSRRKMSKKKFLQQYEQKPKKFLTVSLPEEKMEEDKNVLITLYTKQQRFAVPKSSISVPDDTDPTGLNRMLSTMLEQSNLKESPPVFDFLVDGVMLHGALSKFLEESEASNREGGLVIEYLEQLPPPIPKDALNHDDWVAALHFSQDKLLITGCYDNTIHIWRPNVGDGTKKATKVLSDDTEAHIIKITDAHKAPVKAISWIPKKNHCFVSGGMDQSVRIWQWDAKSNRVRCVYKCRGHTQSIESLAVAADGELVASGSWEGALKIWTTGDEDIIEAKDDEPESKKSRSTVDPPKNKGPRATLSNHTQSVSGLVWPTLRTLASCSWDNSVRLWDVEAQQATGHYVGPCACLSLDSSPFNNTIIFSAMDARIRLLDPRSGDGLILEKTFQHHKRWANSVKWSPTNEYHFASGGFDNVVKLWDIRSCRSPLFEMLSHEDKVLAIDWSRPGVLFSGSADCNVKVFLLPRNASHEDQ</sequence>
<dbReference type="Pfam" id="PF08154">
    <property type="entry name" value="NLE"/>
    <property type="match status" value="1"/>
</dbReference>
<dbReference type="GO" id="GO:0005730">
    <property type="term" value="C:nucleolus"/>
    <property type="evidence" value="ECO:0007669"/>
    <property type="project" value="UniProtKB-SubCell"/>
</dbReference>
<dbReference type="RefSeq" id="XP_018014247.1">
    <property type="nucleotide sequence ID" value="XM_018158758.1"/>
</dbReference>
<dbReference type="OMA" id="DHKYVEF"/>
<dbReference type="GO" id="GO:0030687">
    <property type="term" value="C:preribosome, large subunit precursor"/>
    <property type="evidence" value="ECO:0007669"/>
    <property type="project" value="UniProtKB-UniRule"/>
</dbReference>
<feature type="region of interest" description="Disordered" evidence="8">
    <location>
        <begin position="295"/>
        <end position="328"/>
    </location>
</feature>
<gene>
    <name evidence="11" type="primary">LOC108671260</name>
</gene>
<dbReference type="GO" id="GO:0000463">
    <property type="term" value="P:maturation of LSU-rRNA from tricistronic rRNA transcript (SSU-rRNA, 5.8S rRNA, LSU-rRNA)"/>
    <property type="evidence" value="ECO:0007669"/>
    <property type="project" value="UniProtKB-UniRule"/>
</dbReference>
<keyword evidence="2 6" id="KW-0698">rRNA processing</keyword>
<dbReference type="CDD" id="cd00200">
    <property type="entry name" value="WD40"/>
    <property type="match status" value="1"/>
</dbReference>
<dbReference type="KEGG" id="hazt:108671260"/>
<evidence type="ECO:0000256" key="6">
    <source>
        <dbReference type="HAMAP-Rule" id="MF_03029"/>
    </source>
</evidence>
<dbReference type="PANTHER" id="PTHR19855">
    <property type="entry name" value="WD40 REPEAT PROTEIN 12, 37"/>
    <property type="match status" value="1"/>
</dbReference>
<evidence type="ECO:0000256" key="4">
    <source>
        <dbReference type="ARBA" id="ARBA00022737"/>
    </source>
</evidence>
<evidence type="ECO:0000256" key="3">
    <source>
        <dbReference type="ARBA" id="ARBA00022574"/>
    </source>
</evidence>
<dbReference type="OrthoDB" id="10251381at2759"/>
<dbReference type="GO" id="GO:0043021">
    <property type="term" value="F:ribonucleoprotein complex binding"/>
    <property type="evidence" value="ECO:0007669"/>
    <property type="project" value="UniProtKB-UniRule"/>
</dbReference>
<dbReference type="InterPro" id="IPR019775">
    <property type="entry name" value="WD40_repeat_CS"/>
</dbReference>
<dbReference type="SMART" id="SM00320">
    <property type="entry name" value="WD40"/>
    <property type="match status" value="7"/>
</dbReference>
<dbReference type="InterPro" id="IPR036322">
    <property type="entry name" value="WD40_repeat_dom_sf"/>
</dbReference>
<dbReference type="Pfam" id="PF00400">
    <property type="entry name" value="WD40"/>
    <property type="match status" value="6"/>
</dbReference>
<name>A0A8B7NKS2_HYAAZ</name>
<evidence type="ECO:0000256" key="1">
    <source>
        <dbReference type="ARBA" id="ARBA00022517"/>
    </source>
</evidence>
<evidence type="ECO:0000256" key="5">
    <source>
        <dbReference type="ARBA" id="ARBA00023242"/>
    </source>
</evidence>
<dbReference type="HAMAP" id="MF_03029">
    <property type="entry name" value="WDR12"/>
    <property type="match status" value="1"/>
</dbReference>
<evidence type="ECO:0000256" key="2">
    <source>
        <dbReference type="ARBA" id="ARBA00022552"/>
    </source>
</evidence>
<keyword evidence="5 6" id="KW-0539">Nucleus</keyword>
<dbReference type="InterPro" id="IPR020472">
    <property type="entry name" value="WD40_PAC1"/>
</dbReference>
<dbReference type="GO" id="GO:0000466">
    <property type="term" value="P:maturation of 5.8S rRNA from tricistronic rRNA transcript (SSU-rRNA, 5.8S rRNA, LSU-rRNA)"/>
    <property type="evidence" value="ECO:0007669"/>
    <property type="project" value="UniProtKB-UniRule"/>
</dbReference>
<comment type="function">
    <text evidence="6">Required for maturation of ribosomal RNAs and formation of the large ribosomal subunit.</text>
</comment>
<feature type="repeat" description="WD" evidence="7">
    <location>
        <begin position="256"/>
        <end position="297"/>
    </location>
</feature>
<dbReference type="PANTHER" id="PTHR19855:SF11">
    <property type="entry name" value="RIBOSOME BIOGENESIS PROTEIN WDR12"/>
    <property type="match status" value="1"/>
</dbReference>
<feature type="repeat" description="WD" evidence="7">
    <location>
        <begin position="408"/>
        <end position="444"/>
    </location>
</feature>
<reference evidence="11" key="1">
    <citation type="submission" date="2025-08" db="UniProtKB">
        <authorList>
            <consortium name="RefSeq"/>
        </authorList>
    </citation>
    <scope>IDENTIFICATION</scope>
    <source>
        <tissue evidence="11">Whole organism</tissue>
    </source>
</reference>
<dbReference type="AlphaFoldDB" id="A0A8B7NKS2"/>
<feature type="compositionally biased region" description="Basic residues" evidence="8">
    <location>
        <begin position="18"/>
        <end position="31"/>
    </location>
</feature>